<comment type="caution">
    <text evidence="1">The sequence shown here is derived from an EMBL/GenBank/DDBJ whole genome shotgun (WGS) entry which is preliminary data.</text>
</comment>
<name>A0ABD5B7R0_ELIMR</name>
<evidence type="ECO:0000313" key="1">
    <source>
        <dbReference type="EMBL" id="MDQ8749755.1"/>
    </source>
</evidence>
<dbReference type="Pfam" id="PF09697">
    <property type="entry name" value="Porph_ging"/>
    <property type="match status" value="1"/>
</dbReference>
<gene>
    <name evidence="1" type="ORF">QT385_13965</name>
</gene>
<dbReference type="AlphaFoldDB" id="A0ABD5B7R0"/>
<dbReference type="Proteomes" id="UP001239265">
    <property type="component" value="Unassembled WGS sequence"/>
</dbReference>
<evidence type="ECO:0000313" key="2">
    <source>
        <dbReference type="Proteomes" id="UP001239265"/>
    </source>
</evidence>
<accession>A0ABD5B7R0</accession>
<dbReference type="RefSeq" id="WP_309046819.1">
    <property type="nucleotide sequence ID" value="NZ_JAUCQJ010000004.1"/>
</dbReference>
<dbReference type="NCBIfam" id="TIGR01200">
    <property type="entry name" value="GLPGLI"/>
    <property type="match status" value="1"/>
</dbReference>
<dbReference type="InterPro" id="IPR005901">
    <property type="entry name" value="GLPGLI"/>
</dbReference>
<reference evidence="1 2" key="1">
    <citation type="submission" date="2023-06" db="EMBL/GenBank/DDBJ databases">
        <title>Nosocomial Elizabethkingia miricola genome.</title>
        <authorList>
            <person name="Morgado S."/>
            <person name="Fonseca E."/>
            <person name="Freitas F."/>
            <person name="Vicente A.C."/>
        </authorList>
    </citation>
    <scope>NUCLEOTIDE SEQUENCE [LARGE SCALE GENOMIC DNA]</scope>
    <source>
        <strain evidence="1 2">EM15</strain>
    </source>
</reference>
<proteinExistence type="predicted"/>
<protein>
    <submittedName>
        <fullName evidence="1">GLPGLI family protein</fullName>
    </submittedName>
</protein>
<organism evidence="1 2">
    <name type="scientific">Elizabethkingia miricola</name>
    <name type="common">Chryseobacterium miricola</name>
    <dbReference type="NCBI Taxonomy" id="172045"/>
    <lineage>
        <taxon>Bacteria</taxon>
        <taxon>Pseudomonadati</taxon>
        <taxon>Bacteroidota</taxon>
        <taxon>Flavobacteriia</taxon>
        <taxon>Flavobacteriales</taxon>
        <taxon>Weeksellaceae</taxon>
        <taxon>Elizabethkingia</taxon>
    </lineage>
</organism>
<dbReference type="EMBL" id="JAUCQJ010000004">
    <property type="protein sequence ID" value="MDQ8749755.1"/>
    <property type="molecule type" value="Genomic_DNA"/>
</dbReference>
<sequence length="291" mass="34185">MNGSSKKIILAFTAIVCSLWFYSAFGQNYRVTYDYIFKRDSAEINSVEKETMFLDISKGGSAFFSYPKFIYDSLVTNRYIKNRHSGDIDFSNIYDKSKISFSVEKKYVKHEVILNTVLGIQKYTVADDISIKWQIVQEKMIYKEFSVQKAVCDFGGRRWIAWYTTEIPFLDGPYKFQGLPGLILKIEDTGKNHVFEFTGIRNMHSSESYFFRLYEPEKERITNQKFNLLWKEYKKDPGKNVKMLLYNSGTGMKISWNGRESTVSEMIRNTEKNAQQNLIRNNNFLELSLYR</sequence>